<dbReference type="EMBL" id="NPDY01000006">
    <property type="protein sequence ID" value="PJZ69957.1"/>
    <property type="molecule type" value="Genomic_DNA"/>
</dbReference>
<dbReference type="InterPro" id="IPR001296">
    <property type="entry name" value="Glyco_trans_1"/>
</dbReference>
<accession>A0A2M9ZKP7</accession>
<dbReference type="PANTHER" id="PTHR12526:SF637">
    <property type="entry name" value="GLYCOSYLTRANSFERASE EPSF-RELATED"/>
    <property type="match status" value="1"/>
</dbReference>
<organism evidence="3 5">
    <name type="scientific">Leptospira perolatii</name>
    <dbReference type="NCBI Taxonomy" id="2023191"/>
    <lineage>
        <taxon>Bacteria</taxon>
        <taxon>Pseudomonadati</taxon>
        <taxon>Spirochaetota</taxon>
        <taxon>Spirochaetia</taxon>
        <taxon>Leptospirales</taxon>
        <taxon>Leptospiraceae</taxon>
        <taxon>Leptospira</taxon>
    </lineage>
</organism>
<dbReference type="RefSeq" id="WP_100713624.1">
    <property type="nucleotide sequence ID" value="NZ_NPDY01000006.1"/>
</dbReference>
<dbReference type="OrthoDB" id="9787617at2"/>
<comment type="caution">
    <text evidence="3">The sequence shown here is derived from an EMBL/GenBank/DDBJ whole genome shotgun (WGS) entry which is preliminary data.</text>
</comment>
<dbReference type="EMBL" id="NPDZ01000008">
    <property type="protein sequence ID" value="PJZ72635.1"/>
    <property type="molecule type" value="Genomic_DNA"/>
</dbReference>
<dbReference type="Gene3D" id="3.40.50.2000">
    <property type="entry name" value="Glycogen Phosphorylase B"/>
    <property type="match status" value="1"/>
</dbReference>
<name>A0A2M9ZKP7_9LEPT</name>
<dbReference type="GO" id="GO:0016757">
    <property type="term" value="F:glycosyltransferase activity"/>
    <property type="evidence" value="ECO:0007669"/>
    <property type="project" value="InterPro"/>
</dbReference>
<keyword evidence="4" id="KW-1185">Reference proteome</keyword>
<dbReference type="AlphaFoldDB" id="A0A2M9ZKP7"/>
<reference evidence="4 5" key="1">
    <citation type="submission" date="2017-07" db="EMBL/GenBank/DDBJ databases">
        <title>Leptospira spp. isolated from tropical soils.</title>
        <authorList>
            <person name="Thibeaux R."/>
            <person name="Iraola G."/>
            <person name="Ferres I."/>
            <person name="Bierque E."/>
            <person name="Girault D."/>
            <person name="Soupe-Gilbert M.-E."/>
            <person name="Picardeau M."/>
            <person name="Goarant C."/>
        </authorList>
    </citation>
    <scope>NUCLEOTIDE SEQUENCE [LARGE SCALE GENOMIC DNA]</scope>
    <source>
        <strain evidence="3 5">FH1-B-B1</strain>
        <strain evidence="2 4">FH1-B-C1</strain>
    </source>
</reference>
<dbReference type="Pfam" id="PF00534">
    <property type="entry name" value="Glycos_transf_1"/>
    <property type="match status" value="1"/>
</dbReference>
<dbReference type="Proteomes" id="UP000231962">
    <property type="component" value="Unassembled WGS sequence"/>
</dbReference>
<gene>
    <name evidence="2" type="ORF">CH360_08625</name>
    <name evidence="3" type="ORF">CH373_13060</name>
</gene>
<sequence>MKVFQHITEFRDLDGIGNDIKGIRDVLTSINVDSEVVTLKNFSSEPGEIRTIGQPGWEEGFSSNSVHILQYGGAGYPLDTFIDLPGRKFVRFQNVTPARFFRPFVSEDVYRSFEFSSKLSVLELHKLRRYVETFISSSKYSASNLEDLNITNYRVLPIVKKYTWSENRGKKKNRFTIGYVGRISPNKKIEDLLLLLYFLKRINIKYRALICGTIPGIFENYFSVLKRMAWDLGLGESLQFRIGPTEKEIERFWEEMDAYVSMSEHEGFGIPLVEALARDIPVFAYSCTAVAETLKGAGFLFQRKDIQSIQKLAEWIHIILETEGSGKPLPGEHQSSKRKHAVDEYNTIPFGRFFKQILMKNEPGILQN</sequence>
<evidence type="ECO:0000313" key="4">
    <source>
        <dbReference type="Proteomes" id="UP000231962"/>
    </source>
</evidence>
<evidence type="ECO:0000313" key="5">
    <source>
        <dbReference type="Proteomes" id="UP000231990"/>
    </source>
</evidence>
<dbReference type="Proteomes" id="UP000231990">
    <property type="component" value="Unassembled WGS sequence"/>
</dbReference>
<protein>
    <submittedName>
        <fullName evidence="3">Glycosyl transferase</fullName>
    </submittedName>
</protein>
<dbReference type="SUPFAM" id="SSF53756">
    <property type="entry name" value="UDP-Glycosyltransferase/glycogen phosphorylase"/>
    <property type="match status" value="1"/>
</dbReference>
<feature type="domain" description="Glycosyl transferase family 1" evidence="1">
    <location>
        <begin position="163"/>
        <end position="315"/>
    </location>
</feature>
<evidence type="ECO:0000259" key="1">
    <source>
        <dbReference type="Pfam" id="PF00534"/>
    </source>
</evidence>
<evidence type="ECO:0000313" key="3">
    <source>
        <dbReference type="EMBL" id="PJZ72635.1"/>
    </source>
</evidence>
<proteinExistence type="predicted"/>
<dbReference type="PANTHER" id="PTHR12526">
    <property type="entry name" value="GLYCOSYLTRANSFERASE"/>
    <property type="match status" value="1"/>
</dbReference>
<keyword evidence="3" id="KW-0808">Transferase</keyword>
<evidence type="ECO:0000313" key="2">
    <source>
        <dbReference type="EMBL" id="PJZ69957.1"/>
    </source>
</evidence>